<name>A0ABU6BKF4_9BACL</name>
<comment type="caution">
    <text evidence="2">The sequence shown here is derived from an EMBL/GenBank/DDBJ whole genome shotgun (WGS) entry which is preliminary data.</text>
</comment>
<dbReference type="RefSeq" id="WP_033021475.1">
    <property type="nucleotide sequence ID" value="NZ_JPYA02000006.1"/>
</dbReference>
<organism evidence="2 3">
    <name type="scientific">Geobacillus icigianus</name>
    <dbReference type="NCBI Taxonomy" id="1430331"/>
    <lineage>
        <taxon>Bacteria</taxon>
        <taxon>Bacillati</taxon>
        <taxon>Bacillota</taxon>
        <taxon>Bacilli</taxon>
        <taxon>Bacillales</taxon>
        <taxon>Anoxybacillaceae</taxon>
        <taxon>Geobacillus</taxon>
    </lineage>
</organism>
<evidence type="ECO:0000256" key="1">
    <source>
        <dbReference type="SAM" id="Phobius"/>
    </source>
</evidence>
<gene>
    <name evidence="2" type="ORF">EP10_003413</name>
</gene>
<dbReference type="EMBL" id="JPYA02000006">
    <property type="protein sequence ID" value="MEB3752498.1"/>
    <property type="molecule type" value="Genomic_DNA"/>
</dbReference>
<evidence type="ECO:0000313" key="2">
    <source>
        <dbReference type="EMBL" id="MEB3752498.1"/>
    </source>
</evidence>
<proteinExistence type="predicted"/>
<keyword evidence="1" id="KW-1133">Transmembrane helix</keyword>
<keyword evidence="1" id="KW-0812">Transmembrane</keyword>
<protein>
    <submittedName>
        <fullName evidence="2">Uncharacterized protein</fullName>
    </submittedName>
</protein>
<feature type="transmembrane region" description="Helical" evidence="1">
    <location>
        <begin position="42"/>
        <end position="62"/>
    </location>
</feature>
<evidence type="ECO:0000313" key="3">
    <source>
        <dbReference type="Proteomes" id="UP000029267"/>
    </source>
</evidence>
<reference evidence="2 3" key="1">
    <citation type="journal article" date="2014" name="Genome Announc.">
        <title>Draft Genome Sequence of Geobacillus icigianus Strain G1w1T Isolated from Hot Springs in the Valley of Geysers, Kamchatka (Russian Federation).</title>
        <authorList>
            <person name="Bryanskaya A.V."/>
            <person name="Rozanov A.S."/>
            <person name="Logacheva M.D."/>
            <person name="Kotenko A.V."/>
            <person name="Peltek S.E."/>
        </authorList>
    </citation>
    <scope>NUCLEOTIDE SEQUENCE [LARGE SCALE GENOMIC DNA]</scope>
    <source>
        <strain evidence="2 3">G1w1</strain>
    </source>
</reference>
<keyword evidence="1" id="KW-0472">Membrane</keyword>
<sequence length="73" mass="8567">MKKIIGILSQVNMSVLLIAFFFLLYDLTLLKLDVFGNRTVGVFYIRELVSLVFAILTVKSFFKIENRYKEKEE</sequence>
<dbReference type="Proteomes" id="UP000029267">
    <property type="component" value="Unassembled WGS sequence"/>
</dbReference>
<keyword evidence="3" id="KW-1185">Reference proteome</keyword>
<accession>A0ABU6BKF4</accession>
<feature type="transmembrane region" description="Helical" evidence="1">
    <location>
        <begin position="12"/>
        <end position="30"/>
    </location>
</feature>